<dbReference type="NCBIfam" id="TIGR02104">
    <property type="entry name" value="pulA_typeI"/>
    <property type="match status" value="1"/>
</dbReference>
<evidence type="ECO:0000256" key="2">
    <source>
        <dbReference type="ARBA" id="ARBA00022737"/>
    </source>
</evidence>
<dbReference type="InterPro" id="IPR002105">
    <property type="entry name" value="Dockerin_1_rpt"/>
</dbReference>
<dbReference type="Gene3D" id="2.60.40.1180">
    <property type="entry name" value="Golgi alpha-mannosidase II"/>
    <property type="match status" value="1"/>
</dbReference>
<keyword evidence="3" id="KW-0624">Polysaccharide degradation</keyword>
<dbReference type="InterPro" id="IPR013780">
    <property type="entry name" value="Glyco_hydro_b"/>
</dbReference>
<dbReference type="InterPro" id="IPR036439">
    <property type="entry name" value="Dockerin_dom_sf"/>
</dbReference>
<dbReference type="SMART" id="SM00642">
    <property type="entry name" value="Aamy"/>
    <property type="match status" value="1"/>
</dbReference>
<sequence length="1236" mass="133190">MFLKRTLAVLLSATMLFGMTSLSTTAATTDTEAVSAGNYYNASYLENYASNAYNEQNLGANYSKSSTEFKVWSPEASAVKVKLYATGSDSESGAAVLGTYNLKKNSSTGMWSVTVNGDLKNTYYTYLVTVNGTTNETQDVYSKATGVNGNRSMVVDLDSTDPDGWDSDNHVLFNNAQEAVVWEVHVRDFSISDTSGVSDDNKGKYLAFTEGGTKINSDTSASYVSTAADYLVKSGINCVQLMPVYDFGSVDETITGSATNRNWGYDPVNYNVPEGSYSSNPYDGNVRITEFKQMIQALHDRGISVVMDVVYNHTYVTEGSCFTDTVPNYYYRKTSSSVYSNGSGCGNETASDKLMYRKYMIDSILYWASEYHIDGFRFDLMGIHDIATMNQIRSSLDNLYSDGSGKKILMYGEPWTGGSTAISDGCFQSKASQLDARVGMFCDSYRDAIKGGTNDASTGFIQGNNGKTYTVVNGVKGQCFGAKAPSQTIAYADAHDNLIMWDKMVLSNGSKDWNSTSSSLTDQMKATMGLLMTSQGIVFMTAGSEFCRTKQGDHNSYKSPDSINAIDWTRLKTYSETADYYKGLLKIRENYTPLKGGNFSTPTFQSSYGNVVAYTYSNNTAGEWGKVCVLVNSGTQACTIDLDGSGWTVVANGTKAGLESLGTVSGKSYSIPARSTCVLVQSSTFGDLQNAEPTYGTLKVNHVDENGNVLKSTSATYKTGTTYRALPDTTLLYDYNLVNTTGTTTGKVESGKTYTVTFTYKSSGISSGYLTVNYVNANGTKVKDSVKNKMRSGDEYSVSPATIQGYQLDTDSFPANTSGTFSGTDTTITFKYKKLNSTSTVVHYKKPSSWSDVRCYSYTDDGKNPTGEWNTATVMTSEGDGWYKCTVPASACYVMFHPTSNIAQEPGQGASGYAASGEVWINNGAITFAATVITSHIDIATGKKIASDVVSKKTKVTSSDTYTTSAVAGKNVITPLNATGNYSAGVINVVYLYDSGEVPTTAPTTQPTTAQPSTSATEIPSTPSDKVLIGDVDTDGNISINDVSVIQLFISEQSTLTDKQLIAADANDDGSVDVIDATLVQMYLVHNIADGSLVGQYKYIVQPTQPTTQASTAALTTQPTTAQPTTAEPTTEPTTTPSGTYTVTFANSLNWDGTIYCYYWTSGSQGEVAWPGTKMNFVENNDHGQAVYTLTVPTSCDSVIFTNGSSQTVDINTGSKDTNYYAKTTKTDKGYNVGTW</sequence>
<dbReference type="InterPro" id="IPR013783">
    <property type="entry name" value="Ig-like_fold"/>
</dbReference>
<dbReference type="CDD" id="cd14256">
    <property type="entry name" value="Dockerin_I"/>
    <property type="match status" value="1"/>
</dbReference>
<dbReference type="InterPro" id="IPR011840">
    <property type="entry name" value="PulA_typeI"/>
</dbReference>
<feature type="signal peptide" evidence="5">
    <location>
        <begin position="1"/>
        <end position="26"/>
    </location>
</feature>
<dbReference type="PROSITE" id="PS51766">
    <property type="entry name" value="DOCKERIN"/>
    <property type="match status" value="1"/>
</dbReference>
<comment type="caution">
    <text evidence="7">The sequence shown here is derived from an EMBL/GenBank/DDBJ whole genome shotgun (WGS) entry which is preliminary data.</text>
</comment>
<keyword evidence="2" id="KW-0677">Repeat</keyword>
<keyword evidence="7" id="KW-0326">Glycosidase</keyword>
<keyword evidence="5" id="KW-0732">Signal</keyword>
<keyword evidence="7" id="KW-0378">Hydrolase</keyword>
<dbReference type="InterPro" id="IPR006047">
    <property type="entry name" value="GH13_cat_dom"/>
</dbReference>
<dbReference type="PANTHER" id="PTHR43002">
    <property type="entry name" value="GLYCOGEN DEBRANCHING ENZYME"/>
    <property type="match status" value="1"/>
</dbReference>
<dbReference type="InterPro" id="IPR009459">
    <property type="entry name" value="MucBP_dom"/>
</dbReference>
<proteinExistence type="inferred from homology"/>
<dbReference type="Pfam" id="PF02922">
    <property type="entry name" value="CBM_48"/>
    <property type="match status" value="1"/>
</dbReference>
<gene>
    <name evidence="7" type="primary">pulA</name>
    <name evidence="7" type="ORF">H8R91_05765</name>
</gene>
<dbReference type="InterPro" id="IPR017853">
    <property type="entry name" value="GH"/>
</dbReference>
<keyword evidence="8" id="KW-1185">Reference proteome</keyword>
<dbReference type="EC" id="3.2.1.41" evidence="7"/>
<accession>A0ABR7HKI1</accession>
<dbReference type="Gene3D" id="2.60.40.10">
    <property type="entry name" value="Immunoglobulins"/>
    <property type="match status" value="3"/>
</dbReference>
<dbReference type="Gene3D" id="3.20.20.80">
    <property type="entry name" value="Glycosidases"/>
    <property type="match status" value="1"/>
</dbReference>
<dbReference type="SUPFAM" id="SSF51445">
    <property type="entry name" value="(Trans)glycosidases"/>
    <property type="match status" value="1"/>
</dbReference>
<dbReference type="InterPro" id="IPR031965">
    <property type="entry name" value="CBM26"/>
</dbReference>
<dbReference type="Pfam" id="PF16738">
    <property type="entry name" value="CBM26"/>
    <property type="match status" value="2"/>
</dbReference>
<dbReference type="Gene3D" id="1.10.1330.10">
    <property type="entry name" value="Dockerin domain"/>
    <property type="match status" value="1"/>
</dbReference>
<feature type="domain" description="Dockerin" evidence="6">
    <location>
        <begin position="1025"/>
        <end position="1093"/>
    </location>
</feature>
<reference evidence="7 8" key="1">
    <citation type="submission" date="2020-08" db="EMBL/GenBank/DDBJ databases">
        <title>Genome public.</title>
        <authorList>
            <person name="Liu C."/>
            <person name="Sun Q."/>
        </authorList>
    </citation>
    <scope>NUCLEOTIDE SEQUENCE [LARGE SCALE GENOMIC DNA]</scope>
    <source>
        <strain evidence="7 8">NSJ-71</strain>
    </source>
</reference>
<organism evidence="7 8">
    <name type="scientific">Ruminococcus intestinalis</name>
    <dbReference type="NCBI Taxonomy" id="2763066"/>
    <lineage>
        <taxon>Bacteria</taxon>
        <taxon>Bacillati</taxon>
        <taxon>Bacillota</taxon>
        <taxon>Clostridia</taxon>
        <taxon>Eubacteriales</taxon>
        <taxon>Oscillospiraceae</taxon>
        <taxon>Ruminococcus</taxon>
    </lineage>
</organism>
<keyword evidence="3" id="KW-0119">Carbohydrate metabolism</keyword>
<evidence type="ECO:0000256" key="1">
    <source>
        <dbReference type="ARBA" id="ARBA00008061"/>
    </source>
</evidence>
<dbReference type="CDD" id="cd11341">
    <property type="entry name" value="AmyAc_Pullulanase_LD-like"/>
    <property type="match status" value="1"/>
</dbReference>
<evidence type="ECO:0000256" key="4">
    <source>
        <dbReference type="SAM" id="MobiDB-lite"/>
    </source>
</evidence>
<dbReference type="InterPro" id="IPR014756">
    <property type="entry name" value="Ig_E-set"/>
</dbReference>
<dbReference type="Pfam" id="PF06458">
    <property type="entry name" value="MucBP"/>
    <property type="match status" value="2"/>
</dbReference>
<dbReference type="RefSeq" id="WP_186935234.1">
    <property type="nucleotide sequence ID" value="NZ_JACOPS010000002.1"/>
</dbReference>
<dbReference type="Pfam" id="PF00128">
    <property type="entry name" value="Alpha-amylase"/>
    <property type="match status" value="1"/>
</dbReference>
<dbReference type="CDD" id="cd02860">
    <property type="entry name" value="E_set_Pullulanase"/>
    <property type="match status" value="1"/>
</dbReference>
<feature type="compositionally biased region" description="Low complexity" evidence="4">
    <location>
        <begin position="1110"/>
        <end position="1138"/>
    </location>
</feature>
<feature type="region of interest" description="Disordered" evidence="4">
    <location>
        <begin position="1110"/>
        <end position="1139"/>
    </location>
</feature>
<evidence type="ECO:0000313" key="7">
    <source>
        <dbReference type="EMBL" id="MBC5728033.1"/>
    </source>
</evidence>
<name>A0ABR7HKI1_9FIRM</name>
<dbReference type="EMBL" id="JACOPS010000002">
    <property type="protein sequence ID" value="MBC5728033.1"/>
    <property type="molecule type" value="Genomic_DNA"/>
</dbReference>
<dbReference type="Proteomes" id="UP000636755">
    <property type="component" value="Unassembled WGS sequence"/>
</dbReference>
<dbReference type="SUPFAM" id="SSF81296">
    <property type="entry name" value="E set domains"/>
    <property type="match status" value="1"/>
</dbReference>
<dbReference type="SUPFAM" id="SSF63446">
    <property type="entry name" value="Type I dockerin domain"/>
    <property type="match status" value="1"/>
</dbReference>
<dbReference type="Gene3D" id="3.10.20.320">
    <property type="entry name" value="Putative peptidoglycan bound protein (lpxtg motif)"/>
    <property type="match status" value="1"/>
</dbReference>
<feature type="chain" id="PRO_5046855253" evidence="5">
    <location>
        <begin position="27"/>
        <end position="1236"/>
    </location>
</feature>
<dbReference type="Pfam" id="PF00404">
    <property type="entry name" value="Dockerin_1"/>
    <property type="match status" value="1"/>
</dbReference>
<evidence type="ECO:0000256" key="5">
    <source>
        <dbReference type="SAM" id="SignalP"/>
    </source>
</evidence>
<dbReference type="InterPro" id="IPR049117">
    <property type="entry name" value="pulA_all-beta"/>
</dbReference>
<evidence type="ECO:0000256" key="3">
    <source>
        <dbReference type="ARBA" id="ARBA00023001"/>
    </source>
</evidence>
<feature type="compositionally biased region" description="Low complexity" evidence="4">
    <location>
        <begin position="1001"/>
        <end position="1017"/>
    </location>
</feature>
<keyword evidence="3" id="KW-0136">Cellulose degradation</keyword>
<dbReference type="Pfam" id="PF21653">
    <property type="entry name" value="pulA_all-beta"/>
    <property type="match status" value="1"/>
</dbReference>
<dbReference type="InterPro" id="IPR004193">
    <property type="entry name" value="Glyco_hydro_13_N"/>
</dbReference>
<dbReference type="InterPro" id="IPR016134">
    <property type="entry name" value="Dockerin_dom"/>
</dbReference>
<feature type="region of interest" description="Disordered" evidence="4">
    <location>
        <begin position="1001"/>
        <end position="1024"/>
    </location>
</feature>
<dbReference type="GO" id="GO:0051060">
    <property type="term" value="F:pullulanase activity"/>
    <property type="evidence" value="ECO:0007669"/>
    <property type="project" value="UniProtKB-EC"/>
</dbReference>
<comment type="similarity">
    <text evidence="1">Belongs to the glycosyl hydrolase 13 family.</text>
</comment>
<evidence type="ECO:0000259" key="6">
    <source>
        <dbReference type="PROSITE" id="PS51766"/>
    </source>
</evidence>
<protein>
    <submittedName>
        <fullName evidence="7">Type I pullulanase</fullName>
        <ecNumber evidence="7">3.2.1.41</ecNumber>
    </submittedName>
</protein>
<evidence type="ECO:0000313" key="8">
    <source>
        <dbReference type="Proteomes" id="UP000636755"/>
    </source>
</evidence>